<evidence type="ECO:0000313" key="2">
    <source>
        <dbReference type="EMBL" id="VDP75541.1"/>
    </source>
</evidence>
<dbReference type="EMBL" id="UZAN01042300">
    <property type="protein sequence ID" value="VDP75541.1"/>
    <property type="molecule type" value="Genomic_DNA"/>
</dbReference>
<feature type="compositionally biased region" description="Basic residues" evidence="1">
    <location>
        <begin position="524"/>
        <end position="533"/>
    </location>
</feature>
<dbReference type="WBParaSite" id="ECPE_0000545801-mRNA-1">
    <property type="protein sequence ID" value="ECPE_0000545801-mRNA-1"/>
    <property type="gene ID" value="ECPE_0000545801"/>
</dbReference>
<name>A0A183AER0_9TREM</name>
<reference evidence="4" key="1">
    <citation type="submission" date="2016-06" db="UniProtKB">
        <authorList>
            <consortium name="WormBaseParasite"/>
        </authorList>
    </citation>
    <scope>IDENTIFICATION</scope>
</reference>
<feature type="region of interest" description="Disordered" evidence="1">
    <location>
        <begin position="519"/>
        <end position="550"/>
    </location>
</feature>
<sequence>MGQRISAHQDRQKVKNYPKPIQKEIVEIVYDDSEEAELGNAVDPDDRLTMVLQEAEVNVWQSAVAHNDSVQNVTLFQRMGSRKQKLIRNVPWFMQSKLQNTSLLSTDSTKGKLYVDESNDTENLDHNKEYVPIKLPGNHEVYNNLTSTQNTYLVASQFDHVTIGITDEPNQMISEKGEMMELVHSAANSLKSSSQKNQFAEKAILQTDQTLCPSTGYSQDNENEDLEKTQTREKRRRLWRRVLNQRKVETSQMYASVDTTLADTPSIPEPNHQYRQRVESSVDNECQLLEAEKLPEPGKHRFVIKKSSSISHDQGKPIIQERETSPPEHVDRDCISTEFGSGTISPLLVPSPLDLKQYAIRSSCIHSGDVRPTMENMVQPTKPMIMPSPIKPRINWRSDPRFTEGFENEIISTISGPTCTVTVTAHSPNVNKGHFKSLTLITVKPDDKSSATTPASFSSTLKSVDEMQENGIHLDDSIHPGSDELQLVPECLQMMKHTYCTQTRKRFGLLVRETPFIGGNVTNRTRRKNRRQRPKSDVRTSRTPSGRVSYQAGSCASGPVISHPVHIYTYRFWVACEPWIEQLFKSPLDRRIESIGRASDCRIRLTRKRRRNAKGFRQQMVSIIAPNAQALEKCCKMFDDKFPCFYATAGLILSHDQLVRLTKSPSLNTKWDSRNQRCISAQTVHSRMRPFMKPEMSDYPGDIADNLAYHPHTSMWTSGLNSQFSNFS</sequence>
<keyword evidence="3" id="KW-1185">Reference proteome</keyword>
<dbReference type="Proteomes" id="UP000272942">
    <property type="component" value="Unassembled WGS sequence"/>
</dbReference>
<dbReference type="AlphaFoldDB" id="A0A183AER0"/>
<accession>A0A183AER0</accession>
<reference evidence="2 3" key="2">
    <citation type="submission" date="2018-11" db="EMBL/GenBank/DDBJ databases">
        <authorList>
            <consortium name="Pathogen Informatics"/>
        </authorList>
    </citation>
    <scope>NUCLEOTIDE SEQUENCE [LARGE SCALE GENOMIC DNA]</scope>
    <source>
        <strain evidence="2 3">Egypt</strain>
    </source>
</reference>
<evidence type="ECO:0000313" key="3">
    <source>
        <dbReference type="Proteomes" id="UP000272942"/>
    </source>
</evidence>
<evidence type="ECO:0000256" key="1">
    <source>
        <dbReference type="SAM" id="MobiDB-lite"/>
    </source>
</evidence>
<dbReference type="OrthoDB" id="6253957at2759"/>
<gene>
    <name evidence="2" type="ORF">ECPE_LOCUS5445</name>
</gene>
<protein>
    <submittedName>
        <fullName evidence="4">Non-specific serine/threonine protein kinase</fullName>
    </submittedName>
</protein>
<proteinExistence type="predicted"/>
<feature type="compositionally biased region" description="Polar residues" evidence="1">
    <location>
        <begin position="541"/>
        <end position="550"/>
    </location>
</feature>
<evidence type="ECO:0000313" key="4">
    <source>
        <dbReference type="WBParaSite" id="ECPE_0000545801-mRNA-1"/>
    </source>
</evidence>
<organism evidence="4">
    <name type="scientific">Echinostoma caproni</name>
    <dbReference type="NCBI Taxonomy" id="27848"/>
    <lineage>
        <taxon>Eukaryota</taxon>
        <taxon>Metazoa</taxon>
        <taxon>Spiralia</taxon>
        <taxon>Lophotrochozoa</taxon>
        <taxon>Platyhelminthes</taxon>
        <taxon>Trematoda</taxon>
        <taxon>Digenea</taxon>
        <taxon>Plagiorchiida</taxon>
        <taxon>Echinostomata</taxon>
        <taxon>Echinostomatoidea</taxon>
        <taxon>Echinostomatidae</taxon>
        <taxon>Echinostoma</taxon>
    </lineage>
</organism>